<organism evidence="1">
    <name type="scientific">marine metagenome</name>
    <dbReference type="NCBI Taxonomy" id="408172"/>
    <lineage>
        <taxon>unclassified sequences</taxon>
        <taxon>metagenomes</taxon>
        <taxon>ecological metagenomes</taxon>
    </lineage>
</organism>
<name>A0A382CLK3_9ZZZZ</name>
<dbReference type="AlphaFoldDB" id="A0A382CLK3"/>
<proteinExistence type="predicted"/>
<accession>A0A382CLK3</accession>
<sequence length="52" mass="5881">MGSAVVGRFCLTPYIPEKSTQESNHAEICLKVHSPRQMQVQMHALHALMEMN</sequence>
<feature type="non-terminal residue" evidence="1">
    <location>
        <position position="52"/>
    </location>
</feature>
<dbReference type="EMBL" id="UINC01034791">
    <property type="protein sequence ID" value="SVB26183.1"/>
    <property type="molecule type" value="Genomic_DNA"/>
</dbReference>
<gene>
    <name evidence="1" type="ORF">METZ01_LOCUS179037</name>
</gene>
<reference evidence="1" key="1">
    <citation type="submission" date="2018-05" db="EMBL/GenBank/DDBJ databases">
        <authorList>
            <person name="Lanie J.A."/>
            <person name="Ng W.-L."/>
            <person name="Kazmierczak K.M."/>
            <person name="Andrzejewski T.M."/>
            <person name="Davidsen T.M."/>
            <person name="Wayne K.J."/>
            <person name="Tettelin H."/>
            <person name="Glass J.I."/>
            <person name="Rusch D."/>
            <person name="Podicherti R."/>
            <person name="Tsui H.-C.T."/>
            <person name="Winkler M.E."/>
        </authorList>
    </citation>
    <scope>NUCLEOTIDE SEQUENCE</scope>
</reference>
<evidence type="ECO:0000313" key="1">
    <source>
        <dbReference type="EMBL" id="SVB26183.1"/>
    </source>
</evidence>
<protein>
    <submittedName>
        <fullName evidence="1">Uncharacterized protein</fullName>
    </submittedName>
</protein>